<sequence>MTLKNLKIILVDEVTRVFNLNLAYLHLHLEDIFGTDKWFGSKITLFVGDLLQLAPVNGRPVFNKVRNKLVKTRLGVANTLKIWKETIEYDELIMSERQKRDDMAVRHGCLTDETIDMLKSRVFKVSIQEKYKELESEGTNFPI</sequence>
<proteinExistence type="predicted"/>
<name>A0A1X7V5Q6_AMPQE</name>
<protein>
    <recommendedName>
        <fullName evidence="2">ATP-dependent DNA helicase</fullName>
    </recommendedName>
</protein>
<reference evidence="1" key="1">
    <citation type="submission" date="2017-05" db="UniProtKB">
        <authorList>
            <consortium name="EnsemblMetazoa"/>
        </authorList>
    </citation>
    <scope>IDENTIFICATION</scope>
</reference>
<dbReference type="AlphaFoldDB" id="A0A1X7V5Q6"/>
<evidence type="ECO:0000313" key="1">
    <source>
        <dbReference type="EnsemblMetazoa" id="Aqu2.1.35595_001"/>
    </source>
</evidence>
<dbReference type="InParanoid" id="A0A1X7V5Q6"/>
<evidence type="ECO:0008006" key="2">
    <source>
        <dbReference type="Google" id="ProtNLM"/>
    </source>
</evidence>
<dbReference type="EnsemblMetazoa" id="Aqu2.1.35595_001">
    <property type="protein sequence ID" value="Aqu2.1.35595_001"/>
    <property type="gene ID" value="Aqu2.1.35595"/>
</dbReference>
<organism evidence="1">
    <name type="scientific">Amphimedon queenslandica</name>
    <name type="common">Sponge</name>
    <dbReference type="NCBI Taxonomy" id="400682"/>
    <lineage>
        <taxon>Eukaryota</taxon>
        <taxon>Metazoa</taxon>
        <taxon>Porifera</taxon>
        <taxon>Demospongiae</taxon>
        <taxon>Heteroscleromorpha</taxon>
        <taxon>Haplosclerida</taxon>
        <taxon>Niphatidae</taxon>
        <taxon>Amphimedon</taxon>
    </lineage>
</organism>
<accession>A0A1X7V5Q6</accession>